<dbReference type="CDD" id="cd05246">
    <property type="entry name" value="dTDP_GD_SDR_e"/>
    <property type="match status" value="1"/>
</dbReference>
<keyword evidence="7 8" id="KW-0456">Lyase</keyword>
<evidence type="ECO:0000313" key="11">
    <source>
        <dbReference type="Proteomes" id="UP000016860"/>
    </source>
</evidence>
<proteinExistence type="inferred from homology"/>
<evidence type="ECO:0000313" key="10">
    <source>
        <dbReference type="EMBL" id="EPR10308.1"/>
    </source>
</evidence>
<evidence type="ECO:0000256" key="5">
    <source>
        <dbReference type="ARBA" id="ARBA00016977"/>
    </source>
</evidence>
<dbReference type="STRING" id="1330534.L323_12565"/>
<organism evidence="10 11">
    <name type="scientific">Ruminiclostridium papyrosolvens C7</name>
    <dbReference type="NCBI Taxonomy" id="1330534"/>
    <lineage>
        <taxon>Bacteria</taxon>
        <taxon>Bacillati</taxon>
        <taxon>Bacillota</taxon>
        <taxon>Clostridia</taxon>
        <taxon>Eubacteriales</taxon>
        <taxon>Oscillospiraceae</taxon>
        <taxon>Ruminiclostridium</taxon>
    </lineage>
</organism>
<dbReference type="EMBL" id="ATAY01000063">
    <property type="protein sequence ID" value="EPR10308.1"/>
    <property type="molecule type" value="Genomic_DNA"/>
</dbReference>
<dbReference type="OrthoDB" id="9811743at2"/>
<comment type="catalytic activity">
    <reaction evidence="1 8">
        <text>dTDP-alpha-D-glucose = dTDP-4-dehydro-6-deoxy-alpha-D-glucose + H2O</text>
        <dbReference type="Rhea" id="RHEA:17221"/>
        <dbReference type="ChEBI" id="CHEBI:15377"/>
        <dbReference type="ChEBI" id="CHEBI:57477"/>
        <dbReference type="ChEBI" id="CHEBI:57649"/>
        <dbReference type="EC" id="4.2.1.46"/>
    </reaction>
</comment>
<comment type="cofactor">
    <cofactor evidence="2 8">
        <name>NAD(+)</name>
        <dbReference type="ChEBI" id="CHEBI:57540"/>
    </cofactor>
</comment>
<evidence type="ECO:0000256" key="1">
    <source>
        <dbReference type="ARBA" id="ARBA00001539"/>
    </source>
</evidence>
<evidence type="ECO:0000256" key="6">
    <source>
        <dbReference type="ARBA" id="ARBA00023027"/>
    </source>
</evidence>
<evidence type="ECO:0000256" key="4">
    <source>
        <dbReference type="ARBA" id="ARBA00011990"/>
    </source>
</evidence>
<dbReference type="NCBIfam" id="TIGR01181">
    <property type="entry name" value="dTDP_gluc_dehyt"/>
    <property type="match status" value="1"/>
</dbReference>
<dbReference type="SUPFAM" id="SSF51735">
    <property type="entry name" value="NAD(P)-binding Rossmann-fold domains"/>
    <property type="match status" value="1"/>
</dbReference>
<dbReference type="GO" id="GO:0008460">
    <property type="term" value="F:dTDP-glucose 4,6-dehydratase activity"/>
    <property type="evidence" value="ECO:0007669"/>
    <property type="project" value="UniProtKB-EC"/>
</dbReference>
<accession>U4R0M3</accession>
<keyword evidence="6" id="KW-0520">NAD</keyword>
<name>U4R0M3_9FIRM</name>
<dbReference type="Gene3D" id="3.90.25.10">
    <property type="entry name" value="UDP-galactose 4-epimerase, domain 1"/>
    <property type="match status" value="1"/>
</dbReference>
<dbReference type="RefSeq" id="WP_020815990.1">
    <property type="nucleotide sequence ID" value="NZ_ATAY01000063.1"/>
</dbReference>
<protein>
    <recommendedName>
        <fullName evidence="5 8">dTDP-glucose 4,6-dehydratase</fullName>
        <ecNumber evidence="4 8">4.2.1.46</ecNumber>
    </recommendedName>
</protein>
<dbReference type="PATRIC" id="fig|1330534.3.peg.2492"/>
<dbReference type="InterPro" id="IPR005888">
    <property type="entry name" value="dTDP_Gluc_deHydtase"/>
</dbReference>
<reference evidence="10 11" key="1">
    <citation type="journal article" date="2013" name="Genome Announc.">
        <title>Draft Genome Sequence of the Cellulolytic Bacterium Clostridium papyrosolvens C7 (ATCC 700395).</title>
        <authorList>
            <person name="Zepeda V."/>
            <person name="Dassa B."/>
            <person name="Borovok I."/>
            <person name="Lamed R."/>
            <person name="Bayer E.A."/>
            <person name="Cate J.H."/>
        </authorList>
    </citation>
    <scope>NUCLEOTIDE SEQUENCE [LARGE SCALE GENOMIC DNA]</scope>
    <source>
        <strain evidence="10 11">C7</strain>
    </source>
</reference>
<dbReference type="Pfam" id="PF16363">
    <property type="entry name" value="GDP_Man_Dehyd"/>
    <property type="match status" value="1"/>
</dbReference>
<dbReference type="InterPro" id="IPR016040">
    <property type="entry name" value="NAD(P)-bd_dom"/>
</dbReference>
<evidence type="ECO:0000256" key="3">
    <source>
        <dbReference type="ARBA" id="ARBA00008178"/>
    </source>
</evidence>
<feature type="domain" description="NAD(P)-binding" evidence="9">
    <location>
        <begin position="5"/>
        <end position="316"/>
    </location>
</feature>
<dbReference type="PANTHER" id="PTHR43000">
    <property type="entry name" value="DTDP-D-GLUCOSE 4,6-DEHYDRATASE-RELATED"/>
    <property type="match status" value="1"/>
</dbReference>
<dbReference type="EC" id="4.2.1.46" evidence="4 8"/>
<gene>
    <name evidence="10" type="ORF">L323_12565</name>
</gene>
<dbReference type="AlphaFoldDB" id="U4R0M3"/>
<evidence type="ECO:0000256" key="8">
    <source>
        <dbReference type="RuleBase" id="RU004473"/>
    </source>
</evidence>
<dbReference type="Proteomes" id="UP000016860">
    <property type="component" value="Unassembled WGS sequence"/>
</dbReference>
<dbReference type="GO" id="GO:0009225">
    <property type="term" value="P:nucleotide-sugar metabolic process"/>
    <property type="evidence" value="ECO:0007669"/>
    <property type="project" value="InterPro"/>
</dbReference>
<dbReference type="Gene3D" id="3.40.50.720">
    <property type="entry name" value="NAD(P)-binding Rossmann-like Domain"/>
    <property type="match status" value="1"/>
</dbReference>
<evidence type="ECO:0000256" key="7">
    <source>
        <dbReference type="ARBA" id="ARBA00023239"/>
    </source>
</evidence>
<sequence length="337" mass="39232">MKTYLITGGAGFIGSNFIRYMLKTHKDIFIINVDKLTYAGNPDNLAGVLINETNYKFYCYDICDNEKIKEIFNRHKINYVVNFAAESHVDRSMTSTKEFIETNITGTVNLMDIAKKAWEIRENEYIDGVRFLQISTDEVYGSCTECCSEEAPLNPHNPYSCSKAAAEFYVKCYWDAYSFPVNITRSSNNYGPYQYPEKLIPVMIHNTMDNRKLPVYGDGMQLRDWIYVEDNCRAIDLVLHKGEPGEVYNIATEKKYHNRFVVDKILTYIKGEVREDMIQHVQDRKASDLCYSISTKKIREKLGWNPSVDFHNGLDNTIQWYLDNKKWLDKVLKNPPR</sequence>
<dbReference type="InterPro" id="IPR036291">
    <property type="entry name" value="NAD(P)-bd_dom_sf"/>
</dbReference>
<evidence type="ECO:0000259" key="9">
    <source>
        <dbReference type="Pfam" id="PF16363"/>
    </source>
</evidence>
<evidence type="ECO:0000256" key="2">
    <source>
        <dbReference type="ARBA" id="ARBA00001911"/>
    </source>
</evidence>
<comment type="similarity">
    <text evidence="3 8">Belongs to the NAD(P)-dependent epimerase/dehydratase family. dTDP-glucose dehydratase subfamily.</text>
</comment>
<comment type="caution">
    <text evidence="10">The sequence shown here is derived from an EMBL/GenBank/DDBJ whole genome shotgun (WGS) entry which is preliminary data.</text>
</comment>